<gene>
    <name evidence="2" type="ORF">SYYSPA8_21850</name>
</gene>
<keyword evidence="3" id="KW-1185">Reference proteome</keyword>
<comment type="caution">
    <text evidence="2">The sequence shown here is derived from an EMBL/GenBank/DDBJ whole genome shotgun (WGS) entry which is preliminary data.</text>
</comment>
<name>A0ABQ5P316_9ACTN</name>
<dbReference type="RefSeq" id="WP_323448998.1">
    <property type="nucleotide sequence ID" value="NZ_BSBI01000009.1"/>
</dbReference>
<dbReference type="Proteomes" id="UP001291653">
    <property type="component" value="Unassembled WGS sequence"/>
</dbReference>
<keyword evidence="1" id="KW-0812">Transmembrane</keyword>
<protein>
    <submittedName>
        <fullName evidence="2">NADH dehydrogenase</fullName>
    </submittedName>
</protein>
<keyword evidence="1" id="KW-0472">Membrane</keyword>
<sequence>MDWTEVATVGIGYALVLTALFLAVVVGGLLVARDALIHDCPPAIRERHGPQSPRGRRVAGVMGLLNALALIGVPAAGVLDLHGRDPGTALGFWPPFAIGATGFLVLTVVDLLVLDWWLFCTVQPRFMVLPGTEGMPEYRDYAFHWRVLVPRPVPWPLLTIPGYGAVVGAVSVAAESIATW</sequence>
<proteinExistence type="predicted"/>
<dbReference type="EMBL" id="BSBI01000009">
    <property type="protein sequence ID" value="GLF96989.1"/>
    <property type="molecule type" value="Genomic_DNA"/>
</dbReference>
<feature type="transmembrane region" description="Helical" evidence="1">
    <location>
        <begin position="96"/>
        <end position="119"/>
    </location>
</feature>
<feature type="transmembrane region" description="Helical" evidence="1">
    <location>
        <begin position="12"/>
        <end position="36"/>
    </location>
</feature>
<accession>A0ABQ5P316</accession>
<reference evidence="2 3" key="1">
    <citation type="submission" date="2022-10" db="EMBL/GenBank/DDBJ databases">
        <title>Draft genome sequence of Streptomyces sp. YSPA8.</title>
        <authorList>
            <person name="Moriuchi R."/>
            <person name="Dohra H."/>
            <person name="Yamamura H."/>
            <person name="Kodani S."/>
        </authorList>
    </citation>
    <scope>NUCLEOTIDE SEQUENCE [LARGE SCALE GENOMIC DNA]</scope>
    <source>
        <strain evidence="2 3">YSPA8</strain>
    </source>
</reference>
<evidence type="ECO:0000256" key="1">
    <source>
        <dbReference type="SAM" id="Phobius"/>
    </source>
</evidence>
<keyword evidence="1" id="KW-1133">Transmembrane helix</keyword>
<evidence type="ECO:0000313" key="2">
    <source>
        <dbReference type="EMBL" id="GLF96989.1"/>
    </source>
</evidence>
<evidence type="ECO:0000313" key="3">
    <source>
        <dbReference type="Proteomes" id="UP001291653"/>
    </source>
</evidence>
<organism evidence="2 3">
    <name type="scientific">Streptomyces yaizuensis</name>
    <dbReference type="NCBI Taxonomy" id="2989713"/>
    <lineage>
        <taxon>Bacteria</taxon>
        <taxon>Bacillati</taxon>
        <taxon>Actinomycetota</taxon>
        <taxon>Actinomycetes</taxon>
        <taxon>Kitasatosporales</taxon>
        <taxon>Streptomycetaceae</taxon>
        <taxon>Streptomyces</taxon>
    </lineage>
</organism>
<feature type="transmembrane region" description="Helical" evidence="1">
    <location>
        <begin position="57"/>
        <end position="76"/>
    </location>
</feature>